<dbReference type="VEuPathDB" id="CryptoDB:Cvel_26939"/>
<feature type="compositionally biased region" description="Basic and acidic residues" evidence="1">
    <location>
        <begin position="52"/>
        <end position="64"/>
    </location>
</feature>
<feature type="region of interest" description="Disordered" evidence="1">
    <location>
        <begin position="38"/>
        <end position="66"/>
    </location>
</feature>
<gene>
    <name evidence="2" type="ORF">Cvel_26939</name>
</gene>
<evidence type="ECO:0000313" key="2">
    <source>
        <dbReference type="EMBL" id="CEM42668.1"/>
    </source>
</evidence>
<dbReference type="AlphaFoldDB" id="A0A0G4HFC4"/>
<accession>A0A0G4HFC4</accession>
<organism evidence="2">
    <name type="scientific">Chromera velia CCMP2878</name>
    <dbReference type="NCBI Taxonomy" id="1169474"/>
    <lineage>
        <taxon>Eukaryota</taxon>
        <taxon>Sar</taxon>
        <taxon>Alveolata</taxon>
        <taxon>Colpodellida</taxon>
        <taxon>Chromeraceae</taxon>
        <taxon>Chromera</taxon>
    </lineage>
</organism>
<reference evidence="2" key="1">
    <citation type="submission" date="2014-11" db="EMBL/GenBank/DDBJ databases">
        <authorList>
            <person name="Otto D Thomas"/>
            <person name="Naeem Raeece"/>
        </authorList>
    </citation>
    <scope>NUCLEOTIDE SEQUENCE</scope>
</reference>
<name>A0A0G4HFC4_9ALVE</name>
<feature type="compositionally biased region" description="Gly residues" evidence="1">
    <location>
        <begin position="38"/>
        <end position="51"/>
    </location>
</feature>
<evidence type="ECO:0000256" key="1">
    <source>
        <dbReference type="SAM" id="MobiDB-lite"/>
    </source>
</evidence>
<sequence length="177" mass="18645">MIWPGYSMLPHVEPLLYAVKAVCRPVVTLEVHGCSNGCSGGGGGGTGGGQKRGAERSGAERSGEEGASVTDWLASRRCKSSSVWQVSLALEMFLPGLQMERGERGKAREGTKVAEGALAAQEVHREVLPIIEEAPAMFVLDVHALVVTMRASHTLHSDAPVATNPAVKRGTMQSRAG</sequence>
<proteinExistence type="predicted"/>
<dbReference type="EMBL" id="CDMZ01002504">
    <property type="protein sequence ID" value="CEM42668.1"/>
    <property type="molecule type" value="Genomic_DNA"/>
</dbReference>
<protein>
    <submittedName>
        <fullName evidence="2">Uncharacterized protein</fullName>
    </submittedName>
</protein>